<evidence type="ECO:0008006" key="4">
    <source>
        <dbReference type="Google" id="ProtNLM"/>
    </source>
</evidence>
<proteinExistence type="predicted"/>
<gene>
    <name evidence="2" type="ORF">ACFFNY_29485</name>
</gene>
<name>A0ABV5W586_9BACL</name>
<keyword evidence="1" id="KW-1133">Transmembrane helix</keyword>
<keyword evidence="1" id="KW-0472">Membrane</keyword>
<feature type="transmembrane region" description="Helical" evidence="1">
    <location>
        <begin position="43"/>
        <end position="65"/>
    </location>
</feature>
<dbReference type="RefSeq" id="WP_344908799.1">
    <property type="nucleotide sequence ID" value="NZ_BAAAYO010000006.1"/>
</dbReference>
<comment type="caution">
    <text evidence="2">The sequence shown here is derived from an EMBL/GenBank/DDBJ whole genome shotgun (WGS) entry which is preliminary data.</text>
</comment>
<dbReference type="Proteomes" id="UP001589619">
    <property type="component" value="Unassembled WGS sequence"/>
</dbReference>
<feature type="transmembrane region" description="Helical" evidence="1">
    <location>
        <begin position="13"/>
        <end position="36"/>
    </location>
</feature>
<sequence>MDVVNISGLEPDFFITVALFILFILSMLGMGVLRLFQQFKRSGILYIATGLVGIVAFVVVLNVWYV</sequence>
<evidence type="ECO:0000313" key="3">
    <source>
        <dbReference type="Proteomes" id="UP001589619"/>
    </source>
</evidence>
<evidence type="ECO:0000313" key="2">
    <source>
        <dbReference type="EMBL" id="MFB9755733.1"/>
    </source>
</evidence>
<protein>
    <recommendedName>
        <fullName evidence="4">DUF2768 domain-containing protein</fullName>
    </recommendedName>
</protein>
<keyword evidence="3" id="KW-1185">Reference proteome</keyword>
<keyword evidence="1" id="KW-0812">Transmembrane</keyword>
<accession>A0ABV5W586</accession>
<evidence type="ECO:0000256" key="1">
    <source>
        <dbReference type="SAM" id="Phobius"/>
    </source>
</evidence>
<reference evidence="2 3" key="1">
    <citation type="submission" date="2024-09" db="EMBL/GenBank/DDBJ databases">
        <authorList>
            <person name="Sun Q."/>
            <person name="Mori K."/>
        </authorList>
    </citation>
    <scope>NUCLEOTIDE SEQUENCE [LARGE SCALE GENOMIC DNA]</scope>
    <source>
        <strain evidence="2 3">JCM 12520</strain>
    </source>
</reference>
<organism evidence="2 3">
    <name type="scientific">Paenibacillus hodogayensis</name>
    <dbReference type="NCBI Taxonomy" id="279208"/>
    <lineage>
        <taxon>Bacteria</taxon>
        <taxon>Bacillati</taxon>
        <taxon>Bacillota</taxon>
        <taxon>Bacilli</taxon>
        <taxon>Bacillales</taxon>
        <taxon>Paenibacillaceae</taxon>
        <taxon>Paenibacillus</taxon>
    </lineage>
</organism>
<dbReference type="EMBL" id="JBHMAG010000018">
    <property type="protein sequence ID" value="MFB9755733.1"/>
    <property type="molecule type" value="Genomic_DNA"/>
</dbReference>